<feature type="compositionally biased region" description="Acidic residues" evidence="5">
    <location>
        <begin position="761"/>
        <end position="777"/>
    </location>
</feature>
<evidence type="ECO:0000313" key="8">
    <source>
        <dbReference type="Proteomes" id="UP000318582"/>
    </source>
</evidence>
<dbReference type="GO" id="GO:0006915">
    <property type="term" value="P:apoptotic process"/>
    <property type="evidence" value="ECO:0007669"/>
    <property type="project" value="UniProtKB-KW"/>
</dbReference>
<evidence type="ECO:0000313" key="7">
    <source>
        <dbReference type="EMBL" id="TPX57439.1"/>
    </source>
</evidence>
<organism evidence="7 8">
    <name type="scientific">Powellomyces hirtus</name>
    <dbReference type="NCBI Taxonomy" id="109895"/>
    <lineage>
        <taxon>Eukaryota</taxon>
        <taxon>Fungi</taxon>
        <taxon>Fungi incertae sedis</taxon>
        <taxon>Chytridiomycota</taxon>
        <taxon>Chytridiomycota incertae sedis</taxon>
        <taxon>Chytridiomycetes</taxon>
        <taxon>Spizellomycetales</taxon>
        <taxon>Powellomycetaceae</taxon>
        <taxon>Powellomyces</taxon>
    </lineage>
</organism>
<dbReference type="InterPro" id="IPR016024">
    <property type="entry name" value="ARM-type_fold"/>
</dbReference>
<keyword evidence="8" id="KW-1185">Reference proteome</keyword>
<dbReference type="Pfam" id="PF04727">
    <property type="entry name" value="ELMO_CED12"/>
    <property type="match status" value="1"/>
</dbReference>
<dbReference type="InterPro" id="IPR050868">
    <property type="entry name" value="ELMO_domain-containing"/>
</dbReference>
<dbReference type="Pfam" id="PF11841">
    <property type="entry name" value="ELMO_ARM"/>
    <property type="match status" value="1"/>
</dbReference>
<reference evidence="7 8" key="1">
    <citation type="journal article" date="2019" name="Sci. Rep.">
        <title>Comparative genomics of chytrid fungi reveal insights into the obligate biotrophic and pathogenic lifestyle of Synchytrium endobioticum.</title>
        <authorList>
            <person name="van de Vossenberg B.T.L.H."/>
            <person name="Warris S."/>
            <person name="Nguyen H.D.T."/>
            <person name="van Gent-Pelzer M.P.E."/>
            <person name="Joly D.L."/>
            <person name="van de Geest H.C."/>
            <person name="Bonants P.J.M."/>
            <person name="Smith D.S."/>
            <person name="Levesque C.A."/>
            <person name="van der Lee T.A.J."/>
        </authorList>
    </citation>
    <scope>NUCLEOTIDE SEQUENCE [LARGE SCALE GENOMIC DNA]</scope>
    <source>
        <strain evidence="7 8">CBS 809.83</strain>
    </source>
</reference>
<dbReference type="EMBL" id="QEAQ01000052">
    <property type="protein sequence ID" value="TPX57439.1"/>
    <property type="molecule type" value="Genomic_DNA"/>
</dbReference>
<dbReference type="PROSITE" id="PS51335">
    <property type="entry name" value="ELMO"/>
    <property type="match status" value="1"/>
</dbReference>
<dbReference type="PANTHER" id="PTHR12771">
    <property type="entry name" value="ENGULFMENT AND CELL MOTILITY"/>
    <property type="match status" value="1"/>
</dbReference>
<dbReference type="Gene3D" id="2.30.29.30">
    <property type="entry name" value="Pleckstrin-homology domain (PH domain)/Phosphotyrosine-binding domain (PTB)"/>
    <property type="match status" value="1"/>
</dbReference>
<proteinExistence type="predicted"/>
<dbReference type="SUPFAM" id="SSF48371">
    <property type="entry name" value="ARM repeat"/>
    <property type="match status" value="1"/>
</dbReference>
<dbReference type="GO" id="GO:0005886">
    <property type="term" value="C:plasma membrane"/>
    <property type="evidence" value="ECO:0007669"/>
    <property type="project" value="TreeGrafter"/>
</dbReference>
<dbReference type="GO" id="GO:0048870">
    <property type="term" value="P:cell motility"/>
    <property type="evidence" value="ECO:0007669"/>
    <property type="project" value="TreeGrafter"/>
</dbReference>
<dbReference type="PANTHER" id="PTHR12771:SF56">
    <property type="entry name" value="CED-12"/>
    <property type="match status" value="1"/>
</dbReference>
<dbReference type="GO" id="GO:0007015">
    <property type="term" value="P:actin filament organization"/>
    <property type="evidence" value="ECO:0007669"/>
    <property type="project" value="TreeGrafter"/>
</dbReference>
<evidence type="ECO:0000256" key="3">
    <source>
        <dbReference type="ARBA" id="ARBA00023036"/>
    </source>
</evidence>
<dbReference type="InterPro" id="IPR006816">
    <property type="entry name" value="ELMO_dom"/>
</dbReference>
<dbReference type="InterPro" id="IPR024574">
    <property type="entry name" value="ELMO_ARM"/>
</dbReference>
<dbReference type="STRING" id="109895.A0A507E037"/>
<comment type="function">
    <text evidence="4">Involved in cytoskeletal rearrangements required for phagocytosis of apoptotic cells and cell motility. Acts in association with DOCK1 and CRK. Was initially proposed to be required in complex with DOCK1 to activate Rac Rho small GTPases. May enhance the guanine nucleotide exchange factor (GEF) activity of DOCK1.</text>
</comment>
<dbReference type="InterPro" id="IPR011993">
    <property type="entry name" value="PH-like_dom_sf"/>
</dbReference>
<evidence type="ECO:0000259" key="6">
    <source>
        <dbReference type="PROSITE" id="PS51335"/>
    </source>
</evidence>
<dbReference type="InterPro" id="IPR011989">
    <property type="entry name" value="ARM-like"/>
</dbReference>
<dbReference type="GO" id="GO:0017124">
    <property type="term" value="F:SH3 domain binding"/>
    <property type="evidence" value="ECO:0007669"/>
    <property type="project" value="UniProtKB-KW"/>
</dbReference>
<protein>
    <recommendedName>
        <fullName evidence="6">ELMO domain-containing protein</fullName>
    </recommendedName>
</protein>
<accession>A0A507E037</accession>
<dbReference type="Pfam" id="PF16457">
    <property type="entry name" value="PH_12"/>
    <property type="match status" value="1"/>
</dbReference>
<dbReference type="InterPro" id="IPR001849">
    <property type="entry name" value="PH_domain"/>
</dbReference>
<gene>
    <name evidence="7" type="ORF">PhCBS80983_g03831</name>
</gene>
<feature type="domain" description="ELMO" evidence="6">
    <location>
        <begin position="326"/>
        <end position="478"/>
    </location>
</feature>
<feature type="region of interest" description="Disordered" evidence="5">
    <location>
        <begin position="752"/>
        <end position="813"/>
    </location>
</feature>
<dbReference type="Proteomes" id="UP000318582">
    <property type="component" value="Unassembled WGS sequence"/>
</dbReference>
<keyword evidence="2" id="KW-0581">Phagocytosis</keyword>
<keyword evidence="3" id="KW-0729">SH3-binding</keyword>
<comment type="caution">
    <text evidence="7">The sequence shown here is derived from an EMBL/GenBank/DDBJ whole genome shotgun (WGS) entry which is preliminary data.</text>
</comment>
<evidence type="ECO:0000256" key="5">
    <source>
        <dbReference type="SAM" id="MobiDB-lite"/>
    </source>
</evidence>
<evidence type="ECO:0000256" key="2">
    <source>
        <dbReference type="ARBA" id="ARBA00022907"/>
    </source>
</evidence>
<evidence type="ECO:0000256" key="1">
    <source>
        <dbReference type="ARBA" id="ARBA00022703"/>
    </source>
</evidence>
<keyword evidence="1" id="KW-0053">Apoptosis</keyword>
<name>A0A507E037_9FUNG</name>
<evidence type="ECO:0000256" key="4">
    <source>
        <dbReference type="ARBA" id="ARBA00024863"/>
    </source>
</evidence>
<sequence length="813" mass="91373">MPPDLYRTNPSRSKRRITVSISYNTHKLDSYPVDTSSSVSSIIKGLWLSHFSLSGNPSNYCLRILETEELVTQERLRRKLVDGSNLKLVPSPALMAADIIKNLTPEDDQSLLKRTIFLLQKYLKEDEFVDEFIVLGGLEKLQDVIITAQGNTLAYALTSLQTLMEHDRGWDTFSPPFISTLVSIIVKQNLVNICRPATAIIIKLVAANPSNPSSAIQCYGFDVVNRAISSQASFLPTLVHRLSATDYLLQLNSLHLINSLFRHVTDRARGPFVQMLDALKTRHAVMQLMQSSPAEELKAQLIDYQRLLVSEGHRRRRAVVDPRNKDHAAALKDLWELSDIKPGMPPDWEKLGFTTALPQRDLTRVGVLGLEAMHAFVQHENATYKSLLAEQQKFPHEKQCPFVRAAIESCEIMADHWEVSTGYSTMTTYQPLLLAFQKVFGIMLVTFFRLWREMDADNSLEDLARVSALLQSQFKHSASLIQPNSPTLLATFRSAMFDTPYSVVRERQLKNLEVEDPLLSKPPVRHLRERFYQESYEAVKKQRIECLKKGAWFPVVKEKGRVKSLHRFYRLGANHKFLHYGEFTEVLSRRPGLDELNERIDMSLATDLLTGLSSPIFNSKKNSAETPTLCFSLKSSSSSDQAHATMADFICATSTQYSEWTDGFNMLLDKNISNRDTAEYIRMLTEVAVTLALLDVTGESIDVVSAAAEIDGAGMELNVPTAPFWYDDGGSGAGAIVGVGLPIHYHEGRSDRRDSLNQLSEGDEENDGDHTDDDIETFSEGGRSISEAAGSIRRADSDYDDDQDVDYDVGWFS</sequence>
<feature type="compositionally biased region" description="Acidic residues" evidence="5">
    <location>
        <begin position="798"/>
        <end position="807"/>
    </location>
</feature>
<dbReference type="Gene3D" id="1.25.10.10">
    <property type="entry name" value="Leucine-rich Repeat Variant"/>
    <property type="match status" value="1"/>
</dbReference>
<dbReference type="AlphaFoldDB" id="A0A507E037"/>